<evidence type="ECO:0000313" key="1">
    <source>
        <dbReference type="EMBL" id="MCS3708828.1"/>
    </source>
</evidence>
<name>A0A9X2QAL6_9BACT</name>
<organism evidence="1 2">
    <name type="scientific">Salinibacter ruber</name>
    <dbReference type="NCBI Taxonomy" id="146919"/>
    <lineage>
        <taxon>Bacteria</taxon>
        <taxon>Pseudomonadati</taxon>
        <taxon>Rhodothermota</taxon>
        <taxon>Rhodothermia</taxon>
        <taxon>Rhodothermales</taxon>
        <taxon>Salinibacteraceae</taxon>
        <taxon>Salinibacter</taxon>
    </lineage>
</organism>
<gene>
    <name evidence="1" type="ORF">GGP61_000415</name>
</gene>
<dbReference type="AlphaFoldDB" id="A0A9X2QAL6"/>
<dbReference type="EMBL" id="JANUAE010000001">
    <property type="protein sequence ID" value="MCS3708828.1"/>
    <property type="molecule type" value="Genomic_DNA"/>
</dbReference>
<dbReference type="Proteomes" id="UP001155057">
    <property type="component" value="Unassembled WGS sequence"/>
</dbReference>
<accession>A0A9X2QAL6</accession>
<reference evidence="1" key="1">
    <citation type="submission" date="2022-08" db="EMBL/GenBank/DDBJ databases">
        <title>Genomic Encyclopedia of Type Strains, Phase V (KMG-V): Genome sequencing to study the core and pangenomes of soil and plant-associated prokaryotes.</title>
        <authorList>
            <person name="Whitman W."/>
        </authorList>
    </citation>
    <scope>NUCLEOTIDE SEQUENCE</scope>
    <source>
        <strain evidence="1">SP3049</strain>
    </source>
</reference>
<protein>
    <submittedName>
        <fullName evidence="1">Uncharacterized protein</fullName>
    </submittedName>
</protein>
<comment type="caution">
    <text evidence="1">The sequence shown here is derived from an EMBL/GenBank/DDBJ whole genome shotgun (WGS) entry which is preliminary data.</text>
</comment>
<sequence>MTPLLGSSLRLFGPVNVGCRAPLCAEHVAMKKQKRIQGLVLRGDGHVSIRGEVGQVVPNLFFPKRTRMLSPVVLDVADDPATVRFFGLVRVARSATGCTDAI</sequence>
<evidence type="ECO:0000313" key="2">
    <source>
        <dbReference type="Proteomes" id="UP001155057"/>
    </source>
</evidence>
<proteinExistence type="predicted"/>